<gene>
    <name evidence="10" type="primary">LOC100647100</name>
</gene>
<comment type="similarity">
    <text evidence="1 7">Belongs to the type-B carboxylesterase/lipase family.</text>
</comment>
<evidence type="ECO:0000256" key="3">
    <source>
        <dbReference type="ARBA" id="ARBA00022487"/>
    </source>
</evidence>
<evidence type="ECO:0000313" key="9">
    <source>
        <dbReference type="Proteomes" id="UP000835206"/>
    </source>
</evidence>
<evidence type="ECO:0000256" key="5">
    <source>
        <dbReference type="ARBA" id="ARBA00023157"/>
    </source>
</evidence>
<dbReference type="PANTHER" id="PTHR43142:SF1">
    <property type="entry name" value="CARBOXYLIC ESTER HYDROLASE"/>
    <property type="match status" value="1"/>
</dbReference>
<feature type="domain" description="Carboxylesterase type B" evidence="8">
    <location>
        <begin position="43"/>
        <end position="554"/>
    </location>
</feature>
<dbReference type="SUPFAM" id="SSF53474">
    <property type="entry name" value="alpha/beta-Hydrolases"/>
    <property type="match status" value="1"/>
</dbReference>
<dbReference type="PANTHER" id="PTHR43142">
    <property type="entry name" value="CARBOXYLIC ESTER HYDROLASE"/>
    <property type="match status" value="1"/>
</dbReference>
<evidence type="ECO:0000256" key="2">
    <source>
        <dbReference type="ARBA" id="ARBA00010515"/>
    </source>
</evidence>
<evidence type="ECO:0000259" key="8">
    <source>
        <dbReference type="Pfam" id="PF00135"/>
    </source>
</evidence>
<keyword evidence="5" id="KW-1015">Disulfide bond</keyword>
<dbReference type="AlphaFoldDB" id="A0A9B0BKS3"/>
<dbReference type="GO" id="GO:0052689">
    <property type="term" value="F:carboxylic ester hydrolase activity"/>
    <property type="evidence" value="ECO:0007669"/>
    <property type="project" value="UniProtKB-KW"/>
</dbReference>
<organism evidence="9 10">
    <name type="scientific">Bombus terrestris</name>
    <name type="common">Buff-tailed bumblebee</name>
    <name type="synonym">Apis terrestris</name>
    <dbReference type="NCBI Taxonomy" id="30195"/>
    <lineage>
        <taxon>Eukaryota</taxon>
        <taxon>Metazoa</taxon>
        <taxon>Ecdysozoa</taxon>
        <taxon>Arthropoda</taxon>
        <taxon>Hexapoda</taxon>
        <taxon>Insecta</taxon>
        <taxon>Pterygota</taxon>
        <taxon>Neoptera</taxon>
        <taxon>Endopterygota</taxon>
        <taxon>Hymenoptera</taxon>
        <taxon>Apocrita</taxon>
        <taxon>Aculeata</taxon>
        <taxon>Apoidea</taxon>
        <taxon>Anthophila</taxon>
        <taxon>Apidae</taxon>
        <taxon>Bombus</taxon>
        <taxon>Bombus</taxon>
    </lineage>
</organism>
<dbReference type="OrthoDB" id="19653at2759"/>
<sequence>MNCLIILFDMIRVQTRVALNTRILNVERIVSFKLARLWLTMSKPIVLVKQGKLEGAVLKSALGLSYIGFKGIPFAAPPIGSLRFKDPQPPAPWTGIKDTSKAKKYICPQLQEVPPFDVIGNEDCLYLNVYTNSLNQSKPVMFWIHGGAFILGNSSFYESRPDYLLAKDVVVVSANYRLGAFGFLNLGHRVAPGNLGLKDLIAALEWVKENIANFGGDSNNVTIFGASAGGALVHSLLVSPRAKGLFHKAILHSGTLTCPWASRGAENRPKRGFKLASLLGKDSNDPVEVVEFLRTVPAEDIVKAQASLLSPEKEETSTLAFGLDYDEVAENPVLPKPIKQLIANEADVPVIISYTAQEYIMFLKDKSEKSINSFNRNLYNHLKTLRSLKTIEDAEMEKLFELVKNQYFGGKPISEESISEYSELLTLINFGIPAMMLLEDRVKRTTAPSYFCVFSYIGNEKAPTDLLVTRLCSGASHVDDIAYLLYLPRCKTDNPDPPRVGTKDRITLERMTRMWTNFAKTGDPTSIKDEFVNVDWKPATTKELCHLKIDDELQLLSLPPHLLSSK</sequence>
<dbReference type="PROSITE" id="PS01173">
    <property type="entry name" value="LIPASE_GDXG_HIS"/>
    <property type="match status" value="1"/>
</dbReference>
<evidence type="ECO:0000256" key="6">
    <source>
        <dbReference type="ARBA" id="ARBA00023180"/>
    </source>
</evidence>
<evidence type="ECO:0000313" key="10">
    <source>
        <dbReference type="RefSeq" id="XP_003396910.3"/>
    </source>
</evidence>
<dbReference type="InterPro" id="IPR029058">
    <property type="entry name" value="AB_hydrolase_fold"/>
</dbReference>
<dbReference type="Proteomes" id="UP000835206">
    <property type="component" value="Chromosome 7"/>
</dbReference>
<keyword evidence="9" id="KW-1185">Reference proteome</keyword>
<accession>A0A9B0BKS3</accession>
<comment type="similarity">
    <text evidence="2">Belongs to the 'GDXG' lipolytic enzyme family.</text>
</comment>
<keyword evidence="3" id="KW-0719">Serine esterase</keyword>
<dbReference type="InterPro" id="IPR019826">
    <property type="entry name" value="Carboxylesterase_B_AS"/>
</dbReference>
<dbReference type="KEGG" id="bter:100647100"/>
<protein>
    <recommendedName>
        <fullName evidence="7">Carboxylic ester hydrolase</fullName>
        <ecNumber evidence="7">3.1.1.-</ecNumber>
    </recommendedName>
</protein>
<keyword evidence="6" id="KW-0325">Glycoprotein</keyword>
<evidence type="ECO:0000256" key="1">
    <source>
        <dbReference type="ARBA" id="ARBA00005964"/>
    </source>
</evidence>
<dbReference type="InterPro" id="IPR002018">
    <property type="entry name" value="CarbesteraseB"/>
</dbReference>
<dbReference type="EC" id="3.1.1.-" evidence="7"/>
<dbReference type="RefSeq" id="XP_003396910.3">
    <property type="nucleotide sequence ID" value="XM_003396862.4"/>
</dbReference>
<dbReference type="Pfam" id="PF00135">
    <property type="entry name" value="COesterase"/>
    <property type="match status" value="1"/>
</dbReference>
<keyword evidence="4 7" id="KW-0378">Hydrolase</keyword>
<dbReference type="GeneID" id="100647100"/>
<proteinExistence type="inferred from homology"/>
<name>A0A9B0BKS3_BOMTE</name>
<reference evidence="10" key="1">
    <citation type="submission" date="2025-08" db="UniProtKB">
        <authorList>
            <consortium name="RefSeq"/>
        </authorList>
    </citation>
    <scope>IDENTIFICATION</scope>
</reference>
<evidence type="ECO:0000256" key="4">
    <source>
        <dbReference type="ARBA" id="ARBA00022801"/>
    </source>
</evidence>
<dbReference type="Gene3D" id="3.40.50.1820">
    <property type="entry name" value="alpha/beta hydrolase"/>
    <property type="match status" value="1"/>
</dbReference>
<dbReference type="InterPro" id="IPR002168">
    <property type="entry name" value="Lipase_GDXG_HIS_AS"/>
</dbReference>
<evidence type="ECO:0000256" key="7">
    <source>
        <dbReference type="RuleBase" id="RU361235"/>
    </source>
</evidence>
<dbReference type="PROSITE" id="PS00122">
    <property type="entry name" value="CARBOXYLESTERASE_B_1"/>
    <property type="match status" value="1"/>
</dbReference>